<dbReference type="InterPro" id="IPR043502">
    <property type="entry name" value="DNA/RNA_pol_sf"/>
</dbReference>
<dbReference type="SUPFAM" id="SSF56672">
    <property type="entry name" value="DNA/RNA polymerases"/>
    <property type="match status" value="1"/>
</dbReference>
<dbReference type="Pfam" id="PF02123">
    <property type="entry name" value="RdRP_4"/>
    <property type="match status" value="1"/>
</dbReference>
<feature type="compositionally biased region" description="Basic and acidic residues" evidence="7">
    <location>
        <begin position="509"/>
        <end position="527"/>
    </location>
</feature>
<evidence type="ECO:0000313" key="8">
    <source>
        <dbReference type="EMBL" id="QPL17784.1"/>
    </source>
</evidence>
<keyword evidence="3 6" id="KW-0548">Nucleotidyltransferase</keyword>
<evidence type="ECO:0000256" key="4">
    <source>
        <dbReference type="ARBA" id="ARBA00022741"/>
    </source>
</evidence>
<dbReference type="InterPro" id="IPR001795">
    <property type="entry name" value="RNA-dir_pol_luteovirus"/>
</dbReference>
<comment type="catalytic activity">
    <reaction evidence="5 6">
        <text>RNA(n) + a ribonucleoside 5'-triphosphate = RNA(n+1) + diphosphate</text>
        <dbReference type="Rhea" id="RHEA:21248"/>
        <dbReference type="Rhea" id="RHEA-COMP:14527"/>
        <dbReference type="Rhea" id="RHEA-COMP:17342"/>
        <dbReference type="ChEBI" id="CHEBI:33019"/>
        <dbReference type="ChEBI" id="CHEBI:61557"/>
        <dbReference type="ChEBI" id="CHEBI:140395"/>
        <dbReference type="EC" id="2.7.7.48"/>
    </reaction>
</comment>
<sequence>MGLRSYSELEGDSRAFKRAAGGLGKASAALYELGCYEWRAGAVTTKGMQLRSVGRSGVTFRETRRKPERACIADAKREFPELDEYGWPERGAEAERCSLFFQASRYKRSVCPETIGEATSNLESRYPRTKVTREIRGDIWDQEEVAEKVAQIARQEVNLKASPGVPLASLGLTNAQIVDRHLDFLVLAVVARLELLSSYELVDSDLSPNELVRMGFCDPVRVFVKQEPHPKAKIEQGRFRLISSISLVDQLVERILFGPQNRAEIQLWHKIPSKPGMGLSLETQAHLLWDDLVFKHNQSPAAEADISGFDWSVQWWELVADLKMRIKLSEAGGKARMAMSSRFYCLGNSVFQLSNGEMWEQCEPGLMKSGSYCTSSSNSRIRCLMAELIGAKWCVAMGDDSVEGFVPDAKARYEELGHVCKDYIPCATNGGELSSVTFCSHHIGKNRVYLTTWAKTLYRFLSSDHETDEDLWMELHTNPNWTRIRNYLCRIGRSSDKRLSPEQTGCDGPEERAEENDSCRESRHETDASATTDAKWEQPSPQKKEPFGWSVWSSGGLTASQLWRTLTEPGPPY</sequence>
<evidence type="ECO:0000256" key="5">
    <source>
        <dbReference type="ARBA" id="ARBA00048744"/>
    </source>
</evidence>
<feature type="region of interest" description="Disordered" evidence="7">
    <location>
        <begin position="497"/>
        <end position="552"/>
    </location>
</feature>
<dbReference type="CDD" id="cd23180">
    <property type="entry name" value="ps-ssRNAv_Solemoviridae_RdRp"/>
    <property type="match status" value="1"/>
</dbReference>
<evidence type="ECO:0000256" key="6">
    <source>
        <dbReference type="RuleBase" id="RU364050"/>
    </source>
</evidence>
<dbReference type="GO" id="GO:0006351">
    <property type="term" value="P:DNA-templated transcription"/>
    <property type="evidence" value="ECO:0007669"/>
    <property type="project" value="InterPro"/>
</dbReference>
<dbReference type="GO" id="GO:0003723">
    <property type="term" value="F:RNA binding"/>
    <property type="evidence" value="ECO:0007669"/>
    <property type="project" value="InterPro"/>
</dbReference>
<evidence type="ECO:0000256" key="3">
    <source>
        <dbReference type="ARBA" id="ARBA00022695"/>
    </source>
</evidence>
<keyword evidence="4 6" id="KW-0547">Nucleotide-binding</keyword>
<dbReference type="EMBL" id="MT334602">
    <property type="protein sequence ID" value="QPL17784.1"/>
    <property type="molecule type" value="Genomic_RNA"/>
</dbReference>
<keyword evidence="1 6" id="KW-0696">RNA-directed RNA polymerase</keyword>
<keyword evidence="2 6" id="KW-0808">Transferase</keyword>
<protein>
    <recommendedName>
        <fullName evidence="6">RNA-directed RNA polymerase</fullName>
        <ecNumber evidence="6">2.7.7.48</ecNumber>
    </recommendedName>
</protein>
<evidence type="ECO:0000256" key="1">
    <source>
        <dbReference type="ARBA" id="ARBA00022484"/>
    </source>
</evidence>
<accession>A0A7T0M818</accession>
<name>A0A7T0M818_9VIRU</name>
<reference evidence="8" key="1">
    <citation type="submission" date="2020-04" db="EMBL/GenBank/DDBJ databases">
        <title>Transcriptome data analysis revealed novel viruses for genus Pistacia in Iran, China, and Italy.</title>
        <authorList>
            <person name="Mohammadi M."/>
            <person name="Hosseini A."/>
            <person name="Nasrollanejad S."/>
        </authorList>
    </citation>
    <scope>NUCLEOTIDE SEQUENCE</scope>
    <source>
        <strain evidence="8">PisChn-A</strain>
    </source>
</reference>
<dbReference type="PRINTS" id="PR00914">
    <property type="entry name" value="LVIRUSRNAPOL"/>
</dbReference>
<dbReference type="GO" id="GO:0000166">
    <property type="term" value="F:nucleotide binding"/>
    <property type="evidence" value="ECO:0007669"/>
    <property type="project" value="UniProtKB-KW"/>
</dbReference>
<proteinExistence type="predicted"/>
<organism evidence="8">
    <name type="scientific">Pistacia sobemo-like virus</name>
    <dbReference type="NCBI Taxonomy" id="2794233"/>
    <lineage>
        <taxon>Viruses</taxon>
        <taxon>Riboviria</taxon>
        <taxon>Orthornavirae</taxon>
        <taxon>Pisuviricota</taxon>
        <taxon>Pisoniviricetes</taxon>
        <taxon>Sobelivirales</taxon>
        <taxon>Solemoviridae</taxon>
    </lineage>
</organism>
<evidence type="ECO:0000256" key="2">
    <source>
        <dbReference type="ARBA" id="ARBA00022679"/>
    </source>
</evidence>
<dbReference type="EC" id="2.7.7.48" evidence="6"/>
<keyword evidence="6" id="KW-0693">Viral RNA replication</keyword>
<dbReference type="GO" id="GO:0003968">
    <property type="term" value="F:RNA-directed RNA polymerase activity"/>
    <property type="evidence" value="ECO:0007669"/>
    <property type="project" value="UniProtKB-KW"/>
</dbReference>
<evidence type="ECO:0000256" key="7">
    <source>
        <dbReference type="SAM" id="MobiDB-lite"/>
    </source>
</evidence>